<dbReference type="Proteomes" id="UP000030651">
    <property type="component" value="Unassembled WGS sequence"/>
</dbReference>
<dbReference type="InParanoid" id="W3X4W9"/>
<keyword evidence="3" id="KW-1185">Reference proteome</keyword>
<reference evidence="3" key="1">
    <citation type="journal article" date="2015" name="BMC Genomics">
        <title>Genomic and transcriptomic analysis of the endophytic fungus Pestalotiopsis fici reveals its lifestyle and high potential for synthesis of natural products.</title>
        <authorList>
            <person name="Wang X."/>
            <person name="Zhang X."/>
            <person name="Liu L."/>
            <person name="Xiang M."/>
            <person name="Wang W."/>
            <person name="Sun X."/>
            <person name="Che Y."/>
            <person name="Guo L."/>
            <person name="Liu G."/>
            <person name="Guo L."/>
            <person name="Wang C."/>
            <person name="Yin W.B."/>
            <person name="Stadler M."/>
            <person name="Zhang X."/>
            <person name="Liu X."/>
        </authorList>
    </citation>
    <scope>NUCLEOTIDE SEQUENCE [LARGE SCALE GENOMIC DNA]</scope>
    <source>
        <strain evidence="3">W106-1 / CGMCC3.15140</strain>
    </source>
</reference>
<dbReference type="OMA" id="EQFSPHR"/>
<dbReference type="STRING" id="1229662.W3X4W9"/>
<gene>
    <name evidence="2" type="ORF">PFICI_06056</name>
</gene>
<feature type="compositionally biased region" description="Basic and acidic residues" evidence="1">
    <location>
        <begin position="301"/>
        <end position="314"/>
    </location>
</feature>
<organism evidence="2 3">
    <name type="scientific">Pestalotiopsis fici (strain W106-1 / CGMCC3.15140)</name>
    <dbReference type="NCBI Taxonomy" id="1229662"/>
    <lineage>
        <taxon>Eukaryota</taxon>
        <taxon>Fungi</taxon>
        <taxon>Dikarya</taxon>
        <taxon>Ascomycota</taxon>
        <taxon>Pezizomycotina</taxon>
        <taxon>Sordariomycetes</taxon>
        <taxon>Xylariomycetidae</taxon>
        <taxon>Amphisphaeriales</taxon>
        <taxon>Sporocadaceae</taxon>
        <taxon>Pestalotiopsis</taxon>
    </lineage>
</organism>
<accession>W3X4W9</accession>
<evidence type="ECO:0000313" key="2">
    <source>
        <dbReference type="EMBL" id="ETS81054.1"/>
    </source>
</evidence>
<dbReference type="RefSeq" id="XP_007832828.1">
    <property type="nucleotide sequence ID" value="XM_007834637.1"/>
</dbReference>
<evidence type="ECO:0000256" key="1">
    <source>
        <dbReference type="SAM" id="MobiDB-lite"/>
    </source>
</evidence>
<evidence type="ECO:0000313" key="3">
    <source>
        <dbReference type="Proteomes" id="UP000030651"/>
    </source>
</evidence>
<dbReference type="InterPro" id="IPR042104">
    <property type="entry name" value="PKS_dehydratase_sf"/>
</dbReference>
<feature type="compositionally biased region" description="Polar residues" evidence="1">
    <location>
        <begin position="275"/>
        <end position="294"/>
    </location>
</feature>
<proteinExistence type="predicted"/>
<feature type="region of interest" description="Disordered" evidence="1">
    <location>
        <begin position="211"/>
        <end position="329"/>
    </location>
</feature>
<feature type="region of interest" description="Disordered" evidence="1">
    <location>
        <begin position="141"/>
        <end position="188"/>
    </location>
</feature>
<dbReference type="GeneID" id="19271069"/>
<dbReference type="HOGENOM" id="CLU_052200_0_0_1"/>
<dbReference type="Gene3D" id="3.10.129.110">
    <property type="entry name" value="Polyketide synthase dehydratase"/>
    <property type="match status" value="1"/>
</dbReference>
<sequence length="445" mass="49046">MVAYIFFNEKLVNYAEKYRGTQAVIMHELEAYADVTLEGDGASTWTIVLYSLSTASLFIMDDSEAIDVKANSCVAPDWKSMRFARTLFAGAKYRSYTKMIPAGLTPTPHRFLIPKRTASQRAATPKPLASGSQQFHATPRFSLHSTPREPPALQPSSTPARPATFARQRQTEDINDVIDSSPPDVQPSKIFRDSIEVESIPSSSFAAAAASDHGFHVEESDPEHGAPFPKRRRLSVSSVVEDEDEPTLPWTDPLDEIRAAQSDDEHLDNPDDFESTANSDAPESPGVNVQQPTFQRAPRFKPVERPEGTTHDPLPDAFSPRRRGTKDVPGGLAAQVRDWLMDIESNTGSKRDGDFVARISVEEFRHGQSMVLVKGHIVPDDSSTTQHRATVPSLQVMLAGEGRLLDLARRNEVIVGALVAIAKPVWEINLGPEGRWAVACDWVVL</sequence>
<protein>
    <submittedName>
        <fullName evidence="2">Uncharacterized protein</fullName>
    </submittedName>
</protein>
<dbReference type="AlphaFoldDB" id="W3X4W9"/>
<dbReference type="eggNOG" id="ENOG502ST4U">
    <property type="taxonomic scope" value="Eukaryota"/>
</dbReference>
<dbReference type="EMBL" id="KI912112">
    <property type="protein sequence ID" value="ETS81054.1"/>
    <property type="molecule type" value="Genomic_DNA"/>
</dbReference>
<dbReference type="OrthoDB" id="5389296at2759"/>
<feature type="compositionally biased region" description="Basic and acidic residues" evidence="1">
    <location>
        <begin position="213"/>
        <end position="224"/>
    </location>
</feature>
<dbReference type="KEGG" id="pfy:PFICI_06056"/>
<feature type="compositionally biased region" description="Basic and acidic residues" evidence="1">
    <location>
        <begin position="255"/>
        <end position="269"/>
    </location>
</feature>
<name>W3X4W9_PESFW</name>